<evidence type="ECO:0000313" key="3">
    <source>
        <dbReference type="Proteomes" id="UP001392437"/>
    </source>
</evidence>
<evidence type="ECO:0000313" key="2">
    <source>
        <dbReference type="EMBL" id="KAK8109629.1"/>
    </source>
</evidence>
<evidence type="ECO:0008006" key="4">
    <source>
        <dbReference type="Google" id="ProtNLM"/>
    </source>
</evidence>
<feature type="region of interest" description="Disordered" evidence="1">
    <location>
        <begin position="508"/>
        <end position="531"/>
    </location>
</feature>
<accession>A0AAW0QSX1</accession>
<dbReference type="Proteomes" id="UP001392437">
    <property type="component" value="Unassembled WGS sequence"/>
</dbReference>
<dbReference type="AlphaFoldDB" id="A0AAW0QSX1"/>
<dbReference type="InterPro" id="IPR011990">
    <property type="entry name" value="TPR-like_helical_dom_sf"/>
</dbReference>
<dbReference type="EMBL" id="JAQQWP010000007">
    <property type="protein sequence ID" value="KAK8109629.1"/>
    <property type="molecule type" value="Genomic_DNA"/>
</dbReference>
<organism evidence="2 3">
    <name type="scientific">Apiospora kogelbergensis</name>
    <dbReference type="NCBI Taxonomy" id="1337665"/>
    <lineage>
        <taxon>Eukaryota</taxon>
        <taxon>Fungi</taxon>
        <taxon>Dikarya</taxon>
        <taxon>Ascomycota</taxon>
        <taxon>Pezizomycotina</taxon>
        <taxon>Sordariomycetes</taxon>
        <taxon>Xylariomycetidae</taxon>
        <taxon>Amphisphaeriales</taxon>
        <taxon>Apiosporaceae</taxon>
        <taxon>Apiospora</taxon>
    </lineage>
</organism>
<proteinExistence type="predicted"/>
<gene>
    <name evidence="2" type="ORF">PG999_007766</name>
</gene>
<sequence>MSEKYHPEHPDRLEAKAQLIQTYYIQSRFRDAYHLAKSLVKSHMGLLGSEDQRTLRSWCLLAELDIAMGNYVKAEKCLMFIVRNAHNVNGKTHPETLRYETLLAFVSMRAGKLDRAFNIARDVLITQSSTCFAYENKKGPGGRKSVVRINKSLPVADETELQAIAFLETVISSLEGLTFDEVINPSVIMAIGVMGLAGSTRFDSMEWHKKWRETLQAMLDNVMSPLGPSPPLLALIYKVDMVSSCLEATDKDDESACFGVALEWLKNAYQDKCHVLGRDDPSTKSTRRDLIASRPFLLMKWQDPDLDLSDPSGIETNDMGQSLITELKRIVVTHEASLGDDHPETLKSLVKLFFAQCIVGESRMELDNTLTKGLRRLREGSSGKQWLVESLVLQSEFANAIGETGLGKEYPAFASRAMNINQSICDTIDRAPASHDRLPSQDLSRLRKTVAERLARQQRDRAEALREHLGITAPPAGVEGAGPGRVDGDEPHKLEKEETSGVMAAACDNDRGEVPTDGDVPPDVARIGSMGPCTKQDLVRSVVREAEPLPQPSLQRWQ</sequence>
<protein>
    <recommendedName>
        <fullName evidence="4">Tetratricopeptide repeat-containing protein</fullName>
    </recommendedName>
</protein>
<comment type="caution">
    <text evidence="2">The sequence shown here is derived from an EMBL/GenBank/DDBJ whole genome shotgun (WGS) entry which is preliminary data.</text>
</comment>
<dbReference type="Gene3D" id="1.25.40.10">
    <property type="entry name" value="Tetratricopeptide repeat domain"/>
    <property type="match status" value="1"/>
</dbReference>
<keyword evidence="3" id="KW-1185">Reference proteome</keyword>
<dbReference type="SUPFAM" id="SSF48452">
    <property type="entry name" value="TPR-like"/>
    <property type="match status" value="1"/>
</dbReference>
<name>A0AAW0QSX1_9PEZI</name>
<evidence type="ECO:0000256" key="1">
    <source>
        <dbReference type="SAM" id="MobiDB-lite"/>
    </source>
</evidence>
<reference evidence="2 3" key="1">
    <citation type="submission" date="2023-01" db="EMBL/GenBank/DDBJ databases">
        <title>Analysis of 21 Apiospora genomes using comparative genomics revels a genus with tremendous synthesis potential of carbohydrate active enzymes and secondary metabolites.</title>
        <authorList>
            <person name="Sorensen T."/>
        </authorList>
    </citation>
    <scope>NUCLEOTIDE SEQUENCE [LARGE SCALE GENOMIC DNA]</scope>
    <source>
        <strain evidence="2 3">CBS 117206</strain>
    </source>
</reference>